<comment type="caution">
    <text evidence="1">The sequence shown here is derived from an EMBL/GenBank/DDBJ whole genome shotgun (WGS) entry which is preliminary data.</text>
</comment>
<dbReference type="Proteomes" id="UP001050808">
    <property type="component" value="Unassembled WGS sequence"/>
</dbReference>
<name>A0ABQ3QS23_9ACTN</name>
<protein>
    <submittedName>
        <fullName evidence="1">Uncharacterized protein</fullName>
    </submittedName>
</protein>
<accession>A0ABQ3QS23</accession>
<gene>
    <name evidence="1" type="ORF">Sviol_44570</name>
</gene>
<sequence length="86" mass="9309">MASTADGRPHRALAPAVRASWLPSDAVRRLAAYKLLAAYDSNQTGELAALTGNEAAVVRQFIRWYLHRPGADLPERPPAGPWSKSA</sequence>
<reference evidence="1" key="1">
    <citation type="submission" date="2024-05" db="EMBL/GenBank/DDBJ databases">
        <title>Whole genome shotgun sequence of Streptomyces violascens NBRC 12920.</title>
        <authorList>
            <person name="Komaki H."/>
            <person name="Tamura T."/>
        </authorList>
    </citation>
    <scope>NUCLEOTIDE SEQUENCE</scope>
    <source>
        <strain evidence="1">NBRC 12920</strain>
    </source>
</reference>
<organism evidence="1 2">
    <name type="scientific">Streptomyces violascens</name>
    <dbReference type="NCBI Taxonomy" id="67381"/>
    <lineage>
        <taxon>Bacteria</taxon>
        <taxon>Bacillati</taxon>
        <taxon>Actinomycetota</taxon>
        <taxon>Actinomycetes</taxon>
        <taxon>Kitasatosporales</taxon>
        <taxon>Streptomycetaceae</taxon>
        <taxon>Streptomyces</taxon>
    </lineage>
</organism>
<evidence type="ECO:0000313" key="1">
    <source>
        <dbReference type="EMBL" id="GHI40049.1"/>
    </source>
</evidence>
<proteinExistence type="predicted"/>
<dbReference type="EMBL" id="BNDY01000017">
    <property type="protein sequence ID" value="GHI40049.1"/>
    <property type="molecule type" value="Genomic_DNA"/>
</dbReference>
<evidence type="ECO:0000313" key="2">
    <source>
        <dbReference type="Proteomes" id="UP001050808"/>
    </source>
</evidence>
<keyword evidence="2" id="KW-1185">Reference proteome</keyword>